<dbReference type="GO" id="GO:0004497">
    <property type="term" value="F:monooxygenase activity"/>
    <property type="evidence" value="ECO:0007669"/>
    <property type="project" value="UniProtKB-KW"/>
</dbReference>
<keyword evidence="2" id="KW-0503">Monooxygenase</keyword>
<dbReference type="Proteomes" id="UP001237105">
    <property type="component" value="Unassembled WGS sequence"/>
</dbReference>
<dbReference type="EMBL" id="JASCIS010000062">
    <property type="protein sequence ID" value="MDI3423762.1"/>
    <property type="molecule type" value="Genomic_DNA"/>
</dbReference>
<name>A0ABT6TA46_9ACTN</name>
<proteinExistence type="predicted"/>
<dbReference type="InterPro" id="IPR007138">
    <property type="entry name" value="ABM_dom"/>
</dbReference>
<evidence type="ECO:0000313" key="2">
    <source>
        <dbReference type="EMBL" id="MDI3423762.1"/>
    </source>
</evidence>
<sequence length="102" mass="11569">MHSGFGLVVRFTLREGANDAFDALTAKTLEGVRAAEPGTALYLTHRVPDEPSVRVFYELYEDRAAFEAHEAQPYVQHFLRERERYVARTEVTLLSAIDGKVQ</sequence>
<accession>A0ABT6TA46</accession>
<dbReference type="Gene3D" id="3.30.70.100">
    <property type="match status" value="1"/>
</dbReference>
<dbReference type="RefSeq" id="WP_282539594.1">
    <property type="nucleotide sequence ID" value="NZ_JASCIS010000062.1"/>
</dbReference>
<dbReference type="PROSITE" id="PS51725">
    <property type="entry name" value="ABM"/>
    <property type="match status" value="1"/>
</dbReference>
<comment type="caution">
    <text evidence="2">The sequence shown here is derived from an EMBL/GenBank/DDBJ whole genome shotgun (WGS) entry which is preliminary data.</text>
</comment>
<evidence type="ECO:0000259" key="1">
    <source>
        <dbReference type="PROSITE" id="PS51725"/>
    </source>
</evidence>
<dbReference type="Pfam" id="PF03992">
    <property type="entry name" value="ABM"/>
    <property type="match status" value="1"/>
</dbReference>
<dbReference type="SUPFAM" id="SSF54909">
    <property type="entry name" value="Dimeric alpha+beta barrel"/>
    <property type="match status" value="1"/>
</dbReference>
<evidence type="ECO:0000313" key="3">
    <source>
        <dbReference type="Proteomes" id="UP001237105"/>
    </source>
</evidence>
<reference evidence="2 3" key="1">
    <citation type="submission" date="2023-05" db="EMBL/GenBank/DDBJ databases">
        <title>Draft genome sequence of Streptomyces sp. B-S-A12 isolated from a cave soil in Thailand.</title>
        <authorList>
            <person name="Chamroensaksri N."/>
            <person name="Muangham S."/>
        </authorList>
    </citation>
    <scope>NUCLEOTIDE SEQUENCE [LARGE SCALE GENOMIC DNA]</scope>
    <source>
        <strain evidence="2 3">B-S-A12</strain>
    </source>
</reference>
<keyword evidence="3" id="KW-1185">Reference proteome</keyword>
<dbReference type="InterPro" id="IPR011008">
    <property type="entry name" value="Dimeric_a/b-barrel"/>
</dbReference>
<protein>
    <submittedName>
        <fullName evidence="2">Antibiotic biosynthesis monooxygenase</fullName>
    </submittedName>
</protein>
<feature type="domain" description="ABM" evidence="1">
    <location>
        <begin position="5"/>
        <end position="97"/>
    </location>
</feature>
<organism evidence="2 3">
    <name type="scientific">Streptomyces luteolus</name>
    <dbReference type="NCBI Taxonomy" id="3043615"/>
    <lineage>
        <taxon>Bacteria</taxon>
        <taxon>Bacillati</taxon>
        <taxon>Actinomycetota</taxon>
        <taxon>Actinomycetes</taxon>
        <taxon>Kitasatosporales</taxon>
        <taxon>Streptomycetaceae</taxon>
        <taxon>Streptomyces</taxon>
    </lineage>
</organism>
<keyword evidence="2" id="KW-0560">Oxidoreductase</keyword>
<gene>
    <name evidence="2" type="ORF">QIT00_35345</name>
</gene>